<organism evidence="2">
    <name type="scientific">Cacopsylla melanoneura</name>
    <dbReference type="NCBI Taxonomy" id="428564"/>
    <lineage>
        <taxon>Eukaryota</taxon>
        <taxon>Metazoa</taxon>
        <taxon>Ecdysozoa</taxon>
        <taxon>Arthropoda</taxon>
        <taxon>Hexapoda</taxon>
        <taxon>Insecta</taxon>
        <taxon>Pterygota</taxon>
        <taxon>Neoptera</taxon>
        <taxon>Paraneoptera</taxon>
        <taxon>Hemiptera</taxon>
        <taxon>Sternorrhyncha</taxon>
        <taxon>Psylloidea</taxon>
        <taxon>Psyllidae</taxon>
        <taxon>Psyllinae</taxon>
        <taxon>Cacopsylla</taxon>
    </lineage>
</organism>
<sequence length="120" mass="14465">MLWSIRILWNKSMYTYLIHVFDVQNDRGTIHFRLRFLVFPDSNQRVHLVRRQKHDFTTYSLPSNTPTHLVLYIFVFLAPLPHILVFFIFILIFTINHHVVQVYTVFQMGSNVSFQMKHTL</sequence>
<protein>
    <submittedName>
        <fullName evidence="2">Uncharacterized protein</fullName>
    </submittedName>
</protein>
<evidence type="ECO:0000256" key="1">
    <source>
        <dbReference type="SAM" id="Phobius"/>
    </source>
</evidence>
<keyword evidence="1" id="KW-0812">Transmembrane</keyword>
<dbReference type="AlphaFoldDB" id="A0A8D8QXJ3"/>
<keyword evidence="1" id="KW-1133">Transmembrane helix</keyword>
<reference evidence="2" key="1">
    <citation type="submission" date="2021-05" db="EMBL/GenBank/DDBJ databases">
        <authorList>
            <person name="Alioto T."/>
            <person name="Alioto T."/>
            <person name="Gomez Garrido J."/>
        </authorList>
    </citation>
    <scope>NUCLEOTIDE SEQUENCE</scope>
</reference>
<accession>A0A8D8QXJ3</accession>
<evidence type="ECO:0000313" key="2">
    <source>
        <dbReference type="EMBL" id="CAG6639517.1"/>
    </source>
</evidence>
<keyword evidence="1" id="KW-0472">Membrane</keyword>
<dbReference type="EMBL" id="HBUF01107588">
    <property type="protein sequence ID" value="CAG6639517.1"/>
    <property type="molecule type" value="Transcribed_RNA"/>
</dbReference>
<dbReference type="EMBL" id="HBUF01107587">
    <property type="protein sequence ID" value="CAG6639513.1"/>
    <property type="molecule type" value="Transcribed_RNA"/>
</dbReference>
<feature type="transmembrane region" description="Helical" evidence="1">
    <location>
        <begin position="69"/>
        <end position="93"/>
    </location>
</feature>
<proteinExistence type="predicted"/>
<name>A0A8D8QXJ3_9HEMI</name>